<dbReference type="CDD" id="cd21471">
    <property type="entry name" value="CrtC-like"/>
    <property type="match status" value="1"/>
</dbReference>
<proteinExistence type="predicted"/>
<dbReference type="EMBL" id="SLXO01000002">
    <property type="protein sequence ID" value="TCP37731.1"/>
    <property type="molecule type" value="Genomic_DNA"/>
</dbReference>
<dbReference type="SUPFAM" id="SSF159245">
    <property type="entry name" value="AttH-like"/>
    <property type="match status" value="1"/>
</dbReference>
<keyword evidence="4" id="KW-1185">Reference proteome</keyword>
<dbReference type="AlphaFoldDB" id="A0A4R2PU92"/>
<evidence type="ECO:0000313" key="4">
    <source>
        <dbReference type="Proteomes" id="UP000295399"/>
    </source>
</evidence>
<dbReference type="InParanoid" id="A0A4R2PU92"/>
<evidence type="ECO:0000313" key="3">
    <source>
        <dbReference type="EMBL" id="TCP37731.1"/>
    </source>
</evidence>
<feature type="compositionally biased region" description="Low complexity" evidence="1">
    <location>
        <begin position="33"/>
        <end position="52"/>
    </location>
</feature>
<keyword evidence="2" id="KW-1133">Transmembrane helix</keyword>
<feature type="transmembrane region" description="Helical" evidence="2">
    <location>
        <begin position="85"/>
        <end position="103"/>
    </location>
</feature>
<evidence type="ECO:0000256" key="1">
    <source>
        <dbReference type="SAM" id="MobiDB-lite"/>
    </source>
</evidence>
<dbReference type="Proteomes" id="UP000295399">
    <property type="component" value="Unassembled WGS sequence"/>
</dbReference>
<dbReference type="RefSeq" id="WP_207894048.1">
    <property type="nucleotide sequence ID" value="NZ_JACIGF010000002.1"/>
</dbReference>
<keyword evidence="2" id="KW-0812">Transmembrane</keyword>
<organism evidence="3 4">
    <name type="scientific">Rhodothalassium salexigens DSM 2132</name>
    <dbReference type="NCBI Taxonomy" id="1188247"/>
    <lineage>
        <taxon>Bacteria</taxon>
        <taxon>Pseudomonadati</taxon>
        <taxon>Pseudomonadota</taxon>
        <taxon>Alphaproteobacteria</taxon>
        <taxon>Rhodothalassiales</taxon>
        <taxon>Rhodothalassiaceae</taxon>
        <taxon>Rhodothalassium</taxon>
    </lineage>
</organism>
<feature type="compositionally biased region" description="Polar residues" evidence="1">
    <location>
        <begin position="1"/>
        <end position="12"/>
    </location>
</feature>
<accession>A0A4R2PU92</accession>
<reference evidence="3 4" key="1">
    <citation type="submission" date="2019-03" db="EMBL/GenBank/DDBJ databases">
        <title>Genomic Encyclopedia of Type Strains, Phase IV (KMG-IV): sequencing the most valuable type-strain genomes for metagenomic binning, comparative biology and taxonomic classification.</title>
        <authorList>
            <person name="Goeker M."/>
        </authorList>
    </citation>
    <scope>NUCLEOTIDE SEQUENCE [LARGE SCALE GENOMIC DNA]</scope>
    <source>
        <strain evidence="3 4">DSM 2132</strain>
    </source>
</reference>
<name>A0A4R2PU92_RHOSA</name>
<sequence>MASDMTSDTTARPTPGSPEHRTAPQGAEGPDGTDGAAIGPAAATPDAGRSAATAAGGGDLGFVWTPPPGGYSWWYVDALSDDGRYGLTIIAFIGSVFSPYYVWAGRRDPRDHCAINVALYDLAGRGRGDRWAMTERGAEALDQRADGITVGPSALTWNGDTLTIEIDERTAPVPRRLKGTITVHAKALNPTAHALDAAARHHWRPIAPVARAEVAMTAPALAWSGHAYVDSNWGTEPLEKAFARWDWSRGRLGGDTVTLYAADRRDGTHNALGLRYHADGRVSEFEPPAEVALPVTGWRMHRRTRTDGGQPPHSVRTIDDSPFYTRSVLEAPLLGARVATVHESLNLDRFDTGLVRAMLPFRMPRKWWPR</sequence>
<evidence type="ECO:0000256" key="2">
    <source>
        <dbReference type="SAM" id="Phobius"/>
    </source>
</evidence>
<feature type="region of interest" description="Disordered" evidence="1">
    <location>
        <begin position="1"/>
        <end position="52"/>
    </location>
</feature>
<gene>
    <name evidence="3" type="ORF">EV659_102137</name>
</gene>
<protein>
    <submittedName>
        <fullName evidence="3">Hydroxyneurosporene synthase</fullName>
    </submittedName>
</protein>
<comment type="caution">
    <text evidence="3">The sequence shown here is derived from an EMBL/GenBank/DDBJ whole genome shotgun (WGS) entry which is preliminary data.</text>
</comment>
<keyword evidence="2" id="KW-0472">Membrane</keyword>